<evidence type="ECO:0000313" key="2">
    <source>
        <dbReference type="EMBL" id="RUT05002.1"/>
    </source>
</evidence>
<reference evidence="2" key="1">
    <citation type="submission" date="2018-12" db="EMBL/GenBank/DDBJ databases">
        <authorList>
            <person name="Will S."/>
            <person name="Neumann-Schaal M."/>
            <person name="Henke P."/>
        </authorList>
    </citation>
    <scope>NUCLEOTIDE SEQUENCE</scope>
    <source>
        <strain evidence="2">PCC 7102</strain>
    </source>
</reference>
<dbReference type="AlphaFoldDB" id="A0A3S1CDB1"/>
<gene>
    <name evidence="2" type="ORF">DSM106972_038230</name>
</gene>
<proteinExistence type="predicted"/>
<keyword evidence="3" id="KW-1185">Reference proteome</keyword>
<dbReference type="EMBL" id="RSCL01000009">
    <property type="protein sequence ID" value="RUT05002.1"/>
    <property type="molecule type" value="Genomic_DNA"/>
</dbReference>
<evidence type="ECO:0008006" key="4">
    <source>
        <dbReference type="Google" id="ProtNLM"/>
    </source>
</evidence>
<sequence length="304" mass="34446">MLEGTNLIKTQALGVDFYDATLSGACIEAWNIDSTTKLEGVNCTHIYLKYGGKERRPHSGEYAPREFTKLFQETLDTIDIIFNNGLDWKAFIIALDKVQVENEGTQLSVKSVEQKEDGLFVVRVNVPPDADKVKLNDGLKRIHDEIKSFKEQRKDEIKELKESMSEMLASRPNEHIYGDKIMGDKHMHQETNKNYNFNAPFTNFVDNIEGNQNNFFSQQPQTLAEAAQEIQQLLKQLEVVNAPTTVEEKQAVVNQVIEKIYENPTLKSRVFGALKAAGTEAFKEAVDHPLVNILVATIEGWRES</sequence>
<evidence type="ECO:0000313" key="3">
    <source>
        <dbReference type="Proteomes" id="UP000271624"/>
    </source>
</evidence>
<keyword evidence="1" id="KW-0175">Coiled coil</keyword>
<feature type="coiled-coil region" evidence="1">
    <location>
        <begin position="139"/>
        <end position="170"/>
    </location>
</feature>
<comment type="caution">
    <text evidence="2">The sequence shown here is derived from an EMBL/GenBank/DDBJ whole genome shotgun (WGS) entry which is preliminary data.</text>
</comment>
<evidence type="ECO:0000256" key="1">
    <source>
        <dbReference type="SAM" id="Coils"/>
    </source>
</evidence>
<organism evidence="2 3">
    <name type="scientific">Dulcicalothrix desertica PCC 7102</name>
    <dbReference type="NCBI Taxonomy" id="232991"/>
    <lineage>
        <taxon>Bacteria</taxon>
        <taxon>Bacillati</taxon>
        <taxon>Cyanobacteriota</taxon>
        <taxon>Cyanophyceae</taxon>
        <taxon>Nostocales</taxon>
        <taxon>Calotrichaceae</taxon>
        <taxon>Dulcicalothrix</taxon>
    </lineage>
</organism>
<accession>A0A3S1CDB1</accession>
<dbReference type="Proteomes" id="UP000271624">
    <property type="component" value="Unassembled WGS sequence"/>
</dbReference>
<protein>
    <recommendedName>
        <fullName evidence="4">Pentapeptide repeat-containing protein</fullName>
    </recommendedName>
</protein>
<name>A0A3S1CDB1_9CYAN</name>
<reference evidence="2" key="2">
    <citation type="journal article" date="2019" name="Genome Biol. Evol.">
        <title>Day and night: Metabolic profiles and evolutionary relationships of six axenic non-marine cyanobacteria.</title>
        <authorList>
            <person name="Will S.E."/>
            <person name="Henke P."/>
            <person name="Boedeker C."/>
            <person name="Huang S."/>
            <person name="Brinkmann H."/>
            <person name="Rohde M."/>
            <person name="Jarek M."/>
            <person name="Friedl T."/>
            <person name="Seufert S."/>
            <person name="Schumacher M."/>
            <person name="Overmann J."/>
            <person name="Neumann-Schaal M."/>
            <person name="Petersen J."/>
        </authorList>
    </citation>
    <scope>NUCLEOTIDE SEQUENCE [LARGE SCALE GENOMIC DNA]</scope>
    <source>
        <strain evidence="2">PCC 7102</strain>
    </source>
</reference>